<dbReference type="InterPro" id="IPR018480">
    <property type="entry name" value="PNAcMuramoyl-5peptid_Trfase_CS"/>
</dbReference>
<keyword evidence="7" id="KW-0479">Metal-binding</keyword>
<keyword evidence="4 9" id="KW-0812">Transmembrane</keyword>
<evidence type="ECO:0000313" key="10">
    <source>
        <dbReference type="EMBL" id="QDT14841.1"/>
    </source>
</evidence>
<feature type="region of interest" description="Disordered" evidence="8">
    <location>
        <begin position="410"/>
        <end position="443"/>
    </location>
</feature>
<dbReference type="AlphaFoldDB" id="A0A517P634"/>
<evidence type="ECO:0000256" key="2">
    <source>
        <dbReference type="ARBA" id="ARBA00022475"/>
    </source>
</evidence>
<dbReference type="GO" id="GO:0016780">
    <property type="term" value="F:phosphotransferase activity, for other substituted phosphate groups"/>
    <property type="evidence" value="ECO:0007669"/>
    <property type="project" value="InterPro"/>
</dbReference>
<keyword evidence="5 9" id="KW-1133">Transmembrane helix</keyword>
<sequence>MPLAPLLPLSPETLPLLFAHVSMAGAFGEPWLDLRVWAVLFGMTVLAAAGAGVVRWIAPRLGAVDAPDGGRKRHRKVTPLWGGIAVVTAFVAGVAAFAALGRTPAGPTAHLWGLTLTAALFCFVGAWDDRRPMRARTKLLGMFLAALPFALLGPSVTQLELSGYVLQFTDWGLWGQVAAAVFVVLWLVGWANVVNLSDGLDGLASGVGWIVAMAIAVHSALVGQWGVTTLALAFSAAVFGFLPHNLPTKRAKIFLGDSGSLAIGACLGMLSLWIESKTFSGVTLVGVLAAGAVSGWDVMTAMARRKLSGQSIAAADRHHLHHRLQDRGLSVRRTLAVILSMTALTAAAGVLGAHWRTPWLAPGVCAALFAGLAAAKVFGHHEAALLGAWAGAAWQRRTEYGIRIVRPSRSGALPLPEAEPVLDASPAAGDPQPVRPRPARRAA</sequence>
<feature type="transmembrane region" description="Helical" evidence="9">
    <location>
        <begin position="254"/>
        <end position="274"/>
    </location>
</feature>
<feature type="transmembrane region" description="Helical" evidence="9">
    <location>
        <begin position="334"/>
        <end position="353"/>
    </location>
</feature>
<feature type="binding site" evidence="7">
    <location>
        <position position="195"/>
    </location>
    <ligand>
        <name>Mg(2+)</name>
        <dbReference type="ChEBI" id="CHEBI:18420"/>
    </ligand>
</feature>
<keyword evidence="3 10" id="KW-0808">Transferase</keyword>
<dbReference type="OrthoDB" id="9783652at2"/>
<dbReference type="GO" id="GO:0044038">
    <property type="term" value="P:cell wall macromolecule biosynthetic process"/>
    <property type="evidence" value="ECO:0007669"/>
    <property type="project" value="TreeGrafter"/>
</dbReference>
<evidence type="ECO:0000256" key="8">
    <source>
        <dbReference type="SAM" id="MobiDB-lite"/>
    </source>
</evidence>
<comment type="cofactor">
    <cofactor evidence="7">
        <name>Mg(2+)</name>
        <dbReference type="ChEBI" id="CHEBI:18420"/>
    </cofactor>
</comment>
<feature type="transmembrane region" description="Helical" evidence="9">
    <location>
        <begin position="79"/>
        <end position="103"/>
    </location>
</feature>
<dbReference type="PANTHER" id="PTHR22926">
    <property type="entry name" value="PHOSPHO-N-ACETYLMURAMOYL-PENTAPEPTIDE-TRANSFERASE"/>
    <property type="match status" value="1"/>
</dbReference>
<feature type="binding site" evidence="7">
    <location>
        <position position="257"/>
    </location>
    <ligand>
        <name>Mg(2+)</name>
        <dbReference type="ChEBI" id="CHEBI:18420"/>
    </ligand>
</feature>
<dbReference type="RefSeq" id="WP_145357696.1">
    <property type="nucleotide sequence ID" value="NZ_CP036265.1"/>
</dbReference>
<dbReference type="GO" id="GO:0009103">
    <property type="term" value="P:lipopolysaccharide biosynthetic process"/>
    <property type="evidence" value="ECO:0007669"/>
    <property type="project" value="TreeGrafter"/>
</dbReference>
<evidence type="ECO:0000313" key="11">
    <source>
        <dbReference type="Proteomes" id="UP000318741"/>
    </source>
</evidence>
<evidence type="ECO:0000256" key="4">
    <source>
        <dbReference type="ARBA" id="ARBA00022692"/>
    </source>
</evidence>
<evidence type="ECO:0000256" key="3">
    <source>
        <dbReference type="ARBA" id="ARBA00022679"/>
    </source>
</evidence>
<protein>
    <submittedName>
        <fullName evidence="10">WecA-like glycosyltransferase</fullName>
    </submittedName>
</protein>
<gene>
    <name evidence="10" type="ORF">CA12_09210</name>
</gene>
<dbReference type="InterPro" id="IPR000715">
    <property type="entry name" value="Glycosyl_transferase_4"/>
</dbReference>
<feature type="transmembrane region" description="Helical" evidence="9">
    <location>
        <begin position="139"/>
        <end position="159"/>
    </location>
</feature>
<name>A0A517P634_9PLAN</name>
<dbReference type="CDD" id="cd06853">
    <property type="entry name" value="GT_WecA_like"/>
    <property type="match status" value="1"/>
</dbReference>
<feature type="transmembrane region" description="Helical" evidence="9">
    <location>
        <begin position="359"/>
        <end position="378"/>
    </location>
</feature>
<keyword evidence="11" id="KW-1185">Reference proteome</keyword>
<dbReference type="GO" id="GO:0046872">
    <property type="term" value="F:metal ion binding"/>
    <property type="evidence" value="ECO:0007669"/>
    <property type="project" value="UniProtKB-KW"/>
</dbReference>
<keyword evidence="2" id="KW-1003">Cell membrane</keyword>
<feature type="transmembrane region" description="Helical" evidence="9">
    <location>
        <begin position="280"/>
        <end position="299"/>
    </location>
</feature>
<dbReference type="EMBL" id="CP036265">
    <property type="protein sequence ID" value="QDT14841.1"/>
    <property type="molecule type" value="Genomic_DNA"/>
</dbReference>
<feature type="transmembrane region" description="Helical" evidence="9">
    <location>
        <begin position="223"/>
        <end position="242"/>
    </location>
</feature>
<evidence type="ECO:0000256" key="6">
    <source>
        <dbReference type="ARBA" id="ARBA00023136"/>
    </source>
</evidence>
<dbReference type="Pfam" id="PF00953">
    <property type="entry name" value="Glycos_transf_4"/>
    <property type="match status" value="1"/>
</dbReference>
<keyword evidence="6 9" id="KW-0472">Membrane</keyword>
<dbReference type="GO" id="GO:0071555">
    <property type="term" value="P:cell wall organization"/>
    <property type="evidence" value="ECO:0007669"/>
    <property type="project" value="TreeGrafter"/>
</dbReference>
<feature type="transmembrane region" description="Helical" evidence="9">
    <location>
        <begin position="200"/>
        <end position="217"/>
    </location>
</feature>
<feature type="transmembrane region" description="Helical" evidence="9">
    <location>
        <begin position="171"/>
        <end position="193"/>
    </location>
</feature>
<feature type="transmembrane region" description="Helical" evidence="9">
    <location>
        <begin position="38"/>
        <end position="58"/>
    </location>
</feature>
<evidence type="ECO:0000256" key="7">
    <source>
        <dbReference type="PIRSR" id="PIRSR600715-1"/>
    </source>
</evidence>
<accession>A0A517P634</accession>
<reference evidence="10 11" key="1">
    <citation type="submission" date="2019-02" db="EMBL/GenBank/DDBJ databases">
        <title>Deep-cultivation of Planctomycetes and their phenomic and genomic characterization uncovers novel biology.</title>
        <authorList>
            <person name="Wiegand S."/>
            <person name="Jogler M."/>
            <person name="Boedeker C."/>
            <person name="Pinto D."/>
            <person name="Vollmers J."/>
            <person name="Rivas-Marin E."/>
            <person name="Kohn T."/>
            <person name="Peeters S.H."/>
            <person name="Heuer A."/>
            <person name="Rast P."/>
            <person name="Oberbeckmann S."/>
            <person name="Bunk B."/>
            <person name="Jeske O."/>
            <person name="Meyerdierks A."/>
            <person name="Storesund J.E."/>
            <person name="Kallscheuer N."/>
            <person name="Luecker S."/>
            <person name="Lage O.M."/>
            <person name="Pohl T."/>
            <person name="Merkel B.J."/>
            <person name="Hornburger P."/>
            <person name="Mueller R.-W."/>
            <person name="Bruemmer F."/>
            <person name="Labrenz M."/>
            <person name="Spormann A.M."/>
            <person name="Op den Camp H."/>
            <person name="Overmann J."/>
            <person name="Amann R."/>
            <person name="Jetten M.S.M."/>
            <person name="Mascher T."/>
            <person name="Medema M.H."/>
            <person name="Devos D.P."/>
            <person name="Kaster A.-K."/>
            <person name="Ovreas L."/>
            <person name="Rohde M."/>
            <person name="Galperin M.Y."/>
            <person name="Jogler C."/>
        </authorList>
    </citation>
    <scope>NUCLEOTIDE SEQUENCE [LARGE SCALE GENOMIC DNA]</scope>
    <source>
        <strain evidence="10 11">CA12</strain>
    </source>
</reference>
<dbReference type="PANTHER" id="PTHR22926:SF3">
    <property type="entry name" value="UNDECAPRENYL-PHOSPHATE ALPHA-N-ACETYLGLUCOSAMINYL 1-PHOSPHATE TRANSFERASE"/>
    <property type="match status" value="1"/>
</dbReference>
<organism evidence="10 11">
    <name type="scientific">Alienimonas californiensis</name>
    <dbReference type="NCBI Taxonomy" id="2527989"/>
    <lineage>
        <taxon>Bacteria</taxon>
        <taxon>Pseudomonadati</taxon>
        <taxon>Planctomycetota</taxon>
        <taxon>Planctomycetia</taxon>
        <taxon>Planctomycetales</taxon>
        <taxon>Planctomycetaceae</taxon>
        <taxon>Alienimonas</taxon>
    </lineage>
</organism>
<evidence type="ECO:0000256" key="5">
    <source>
        <dbReference type="ARBA" id="ARBA00022989"/>
    </source>
</evidence>
<dbReference type="Proteomes" id="UP000318741">
    <property type="component" value="Chromosome"/>
</dbReference>
<evidence type="ECO:0000256" key="9">
    <source>
        <dbReference type="SAM" id="Phobius"/>
    </source>
</evidence>
<evidence type="ECO:0000256" key="1">
    <source>
        <dbReference type="ARBA" id="ARBA00004651"/>
    </source>
</evidence>
<keyword evidence="7" id="KW-0460">Magnesium</keyword>
<dbReference type="PROSITE" id="PS01348">
    <property type="entry name" value="MRAY_2"/>
    <property type="match status" value="1"/>
</dbReference>
<dbReference type="GO" id="GO:0005886">
    <property type="term" value="C:plasma membrane"/>
    <property type="evidence" value="ECO:0007669"/>
    <property type="project" value="UniProtKB-SubCell"/>
</dbReference>
<feature type="transmembrane region" description="Helical" evidence="9">
    <location>
        <begin position="109"/>
        <end position="127"/>
    </location>
</feature>
<comment type="subcellular location">
    <subcellularLocation>
        <location evidence="1">Cell membrane</location>
        <topology evidence="1">Multi-pass membrane protein</topology>
    </subcellularLocation>
</comment>
<proteinExistence type="predicted"/>
<dbReference type="KEGG" id="acaf:CA12_09210"/>